<protein>
    <submittedName>
        <fullName evidence="1">35023_t:CDS:1</fullName>
    </submittedName>
</protein>
<evidence type="ECO:0000313" key="1">
    <source>
        <dbReference type="EMBL" id="CAG8850060.1"/>
    </source>
</evidence>
<comment type="caution">
    <text evidence="1">The sequence shown here is derived from an EMBL/GenBank/DDBJ whole genome shotgun (WGS) entry which is preliminary data.</text>
</comment>
<gene>
    <name evidence="1" type="ORF">GMARGA_LOCUS40022</name>
</gene>
<organism evidence="1 2">
    <name type="scientific">Gigaspora margarita</name>
    <dbReference type="NCBI Taxonomy" id="4874"/>
    <lineage>
        <taxon>Eukaryota</taxon>
        <taxon>Fungi</taxon>
        <taxon>Fungi incertae sedis</taxon>
        <taxon>Mucoromycota</taxon>
        <taxon>Glomeromycotina</taxon>
        <taxon>Glomeromycetes</taxon>
        <taxon>Diversisporales</taxon>
        <taxon>Gigasporaceae</taxon>
        <taxon>Gigaspora</taxon>
    </lineage>
</organism>
<feature type="non-terminal residue" evidence="1">
    <location>
        <position position="60"/>
    </location>
</feature>
<accession>A0ABN7X9Q2</accession>
<keyword evidence="2" id="KW-1185">Reference proteome</keyword>
<proteinExistence type="predicted"/>
<evidence type="ECO:0000313" key="2">
    <source>
        <dbReference type="Proteomes" id="UP000789901"/>
    </source>
</evidence>
<feature type="non-terminal residue" evidence="1">
    <location>
        <position position="1"/>
    </location>
</feature>
<dbReference type="EMBL" id="CAJVQB010099325">
    <property type="protein sequence ID" value="CAG8850060.1"/>
    <property type="molecule type" value="Genomic_DNA"/>
</dbReference>
<reference evidence="1 2" key="1">
    <citation type="submission" date="2021-06" db="EMBL/GenBank/DDBJ databases">
        <authorList>
            <person name="Kallberg Y."/>
            <person name="Tangrot J."/>
            <person name="Rosling A."/>
        </authorList>
    </citation>
    <scope>NUCLEOTIDE SEQUENCE [LARGE SCALE GENOMIC DNA]</scope>
    <source>
        <strain evidence="1 2">120-4 pot B 10/14</strain>
    </source>
</reference>
<sequence length="60" mass="7377">EIRKSNMEDHEIKYKMNEEIRNIGKLCEVEIRVKFEENETVESTQEKIKTIQEYKKIIYK</sequence>
<dbReference type="Proteomes" id="UP000789901">
    <property type="component" value="Unassembled WGS sequence"/>
</dbReference>
<name>A0ABN7X9Q2_GIGMA</name>